<reference evidence="3" key="1">
    <citation type="submission" date="2025-08" db="UniProtKB">
        <authorList>
            <consortium name="RefSeq"/>
        </authorList>
    </citation>
    <scope>IDENTIFICATION</scope>
</reference>
<protein>
    <submittedName>
        <fullName evidence="3">Uncharacterized protein LOC103510641</fullName>
    </submittedName>
</protein>
<gene>
    <name evidence="3" type="primary">LOC103510641</name>
</gene>
<keyword evidence="2" id="KW-1185">Reference proteome</keyword>
<organism evidence="2 3">
    <name type="scientific">Diaphorina citri</name>
    <name type="common">Asian citrus psyllid</name>
    <dbReference type="NCBI Taxonomy" id="121845"/>
    <lineage>
        <taxon>Eukaryota</taxon>
        <taxon>Metazoa</taxon>
        <taxon>Ecdysozoa</taxon>
        <taxon>Arthropoda</taxon>
        <taxon>Hexapoda</taxon>
        <taxon>Insecta</taxon>
        <taxon>Pterygota</taxon>
        <taxon>Neoptera</taxon>
        <taxon>Paraneoptera</taxon>
        <taxon>Hemiptera</taxon>
        <taxon>Sternorrhyncha</taxon>
        <taxon>Psylloidea</taxon>
        <taxon>Psyllidae</taxon>
        <taxon>Diaphorininae</taxon>
        <taxon>Diaphorina</taxon>
    </lineage>
</organism>
<dbReference type="PaxDb" id="121845-A0A3Q0J0H6"/>
<evidence type="ECO:0000256" key="1">
    <source>
        <dbReference type="SAM" id="MobiDB-lite"/>
    </source>
</evidence>
<name>A0A3Q0J0H6_DIACI</name>
<feature type="compositionally biased region" description="Polar residues" evidence="1">
    <location>
        <begin position="27"/>
        <end position="38"/>
    </location>
</feature>
<sequence length="273" mass="30494">MNKRKCSCSSCVVNPRAKSARIVERPQCTQPHSTTTHRSVAPRTSHWECGQSNAPHGREAKDEKSRVENEVWREIPSRNTKVNEPTRPGPKPTLTARCQCGQSHTSPDGQFGKNDVERKIPIRNEAIRREPKPTRNEFHPIPLEGRENAQCSARIPISLPFTKCPSTSSSSAQIDSAFACACSECAAYNRKKAGRRRSFSRASHGFHVDKLTRQQSRSGMGDGDADKLYITDRYRLYYDNLKLLDVSYFAPKFGFLSSKFGGEVKGSCSGTNN</sequence>
<dbReference type="AlphaFoldDB" id="A0A3Q0J0H6"/>
<evidence type="ECO:0000313" key="2">
    <source>
        <dbReference type="Proteomes" id="UP000079169"/>
    </source>
</evidence>
<accession>A0A3Q0J0H6</accession>
<feature type="compositionally biased region" description="Basic and acidic residues" evidence="1">
    <location>
        <begin position="56"/>
        <end position="76"/>
    </location>
</feature>
<evidence type="ECO:0000313" key="3">
    <source>
        <dbReference type="RefSeq" id="XP_026680453.1"/>
    </source>
</evidence>
<dbReference type="KEGG" id="dci:103510641"/>
<feature type="region of interest" description="Disordered" evidence="1">
    <location>
        <begin position="25"/>
        <end position="114"/>
    </location>
</feature>
<proteinExistence type="predicted"/>
<dbReference type="RefSeq" id="XP_026680453.1">
    <property type="nucleotide sequence ID" value="XM_026824652.1"/>
</dbReference>
<dbReference type="GeneID" id="103510641"/>
<dbReference type="Proteomes" id="UP000079169">
    <property type="component" value="Unplaced"/>
</dbReference>